<sequence length="121" mass="12880">MLRAGGASLHMNLAAMLRGGGATLHMNLAARQRVGGAKLHVNLAPVQLVGGATLNVNLAARQQVGGAKDCNAASLHELYYRYTVLGHECITSEDSNVQDLCTEGLTHYKDNPRCLVRRGQG</sequence>
<accession>A0AAE0YRJ6</accession>
<reference evidence="1" key="1">
    <citation type="journal article" date="2023" name="G3 (Bethesda)">
        <title>A reference genome for the long-term kleptoplast-retaining sea slug Elysia crispata morphotype clarki.</title>
        <authorList>
            <person name="Eastman K.E."/>
            <person name="Pendleton A.L."/>
            <person name="Shaikh M.A."/>
            <person name="Suttiyut T."/>
            <person name="Ogas R."/>
            <person name="Tomko P."/>
            <person name="Gavelis G."/>
            <person name="Widhalm J.R."/>
            <person name="Wisecaver J.H."/>
        </authorList>
    </citation>
    <scope>NUCLEOTIDE SEQUENCE</scope>
    <source>
        <strain evidence="1">ECLA1</strain>
    </source>
</reference>
<keyword evidence="2" id="KW-1185">Reference proteome</keyword>
<name>A0AAE0YRJ6_9GAST</name>
<dbReference type="EMBL" id="JAWDGP010005603">
    <property type="protein sequence ID" value="KAK3755263.1"/>
    <property type="molecule type" value="Genomic_DNA"/>
</dbReference>
<evidence type="ECO:0000313" key="2">
    <source>
        <dbReference type="Proteomes" id="UP001283361"/>
    </source>
</evidence>
<dbReference type="Proteomes" id="UP001283361">
    <property type="component" value="Unassembled WGS sequence"/>
</dbReference>
<protein>
    <submittedName>
        <fullName evidence="1">Uncharacterized protein</fullName>
    </submittedName>
</protein>
<organism evidence="1 2">
    <name type="scientific">Elysia crispata</name>
    <name type="common">lettuce slug</name>
    <dbReference type="NCBI Taxonomy" id="231223"/>
    <lineage>
        <taxon>Eukaryota</taxon>
        <taxon>Metazoa</taxon>
        <taxon>Spiralia</taxon>
        <taxon>Lophotrochozoa</taxon>
        <taxon>Mollusca</taxon>
        <taxon>Gastropoda</taxon>
        <taxon>Heterobranchia</taxon>
        <taxon>Euthyneura</taxon>
        <taxon>Panpulmonata</taxon>
        <taxon>Sacoglossa</taxon>
        <taxon>Placobranchoidea</taxon>
        <taxon>Plakobranchidae</taxon>
        <taxon>Elysia</taxon>
    </lineage>
</organism>
<comment type="caution">
    <text evidence="1">The sequence shown here is derived from an EMBL/GenBank/DDBJ whole genome shotgun (WGS) entry which is preliminary data.</text>
</comment>
<proteinExistence type="predicted"/>
<gene>
    <name evidence="1" type="ORF">RRG08_027521</name>
</gene>
<dbReference type="AlphaFoldDB" id="A0AAE0YRJ6"/>
<evidence type="ECO:0000313" key="1">
    <source>
        <dbReference type="EMBL" id="KAK3755263.1"/>
    </source>
</evidence>